<dbReference type="STRING" id="490829.SAMN05421850_102307"/>
<dbReference type="GO" id="GO:0003700">
    <property type="term" value="F:DNA-binding transcription factor activity"/>
    <property type="evidence" value="ECO:0007669"/>
    <property type="project" value="TreeGrafter"/>
</dbReference>
<keyword evidence="1" id="KW-0805">Transcription regulation</keyword>
<dbReference type="SMART" id="SM00346">
    <property type="entry name" value="HTH_ICLR"/>
    <property type="match status" value="1"/>
</dbReference>
<evidence type="ECO:0000259" key="5">
    <source>
        <dbReference type="PROSITE" id="PS51078"/>
    </source>
</evidence>
<dbReference type="OrthoDB" id="6811967at2"/>
<dbReference type="EMBL" id="FNEB01000002">
    <property type="protein sequence ID" value="SDI35610.1"/>
    <property type="molecule type" value="Genomic_DNA"/>
</dbReference>
<organism evidence="6 7">
    <name type="scientific">Lutimaribacter saemankumensis</name>
    <dbReference type="NCBI Taxonomy" id="490829"/>
    <lineage>
        <taxon>Bacteria</taxon>
        <taxon>Pseudomonadati</taxon>
        <taxon>Pseudomonadota</taxon>
        <taxon>Alphaproteobacteria</taxon>
        <taxon>Rhodobacterales</taxon>
        <taxon>Roseobacteraceae</taxon>
        <taxon>Lutimaribacter</taxon>
    </lineage>
</organism>
<keyword evidence="7" id="KW-1185">Reference proteome</keyword>
<sequence length="276" mass="28976">MGTTTKALSLLNYFSRARPLIGLSDMARLSGLNKATVHRLMGELAEAGFVEQAGTGREYRLGPAVMRLAALREHAVPMRDVAASVLRDLSDATQETAHFSLMQGQTLSTVAFAYSPVHGTRVTMEDAEVLMLHATSSGLAVLAYSAPEVVERVLSAPLAARTDQTITDPDRIRAILDEIRAVGVAESVSGFEEDVHSHAAPVFDAEGVAMGAIAVAAPTARMDAGLAALIRRAVKAEGLRLTAMLGGLTPRDYPKDDAPQDAAANAIAADGMSAQA</sequence>
<dbReference type="AlphaFoldDB" id="A0A1G8JYH6"/>
<gene>
    <name evidence="6" type="ORF">SAMN05421850_102307</name>
</gene>
<dbReference type="PANTHER" id="PTHR30136:SF24">
    <property type="entry name" value="HTH-TYPE TRANSCRIPTIONAL REPRESSOR ALLR"/>
    <property type="match status" value="1"/>
</dbReference>
<name>A0A1G8JYH6_9RHOB</name>
<evidence type="ECO:0000313" key="7">
    <source>
        <dbReference type="Proteomes" id="UP000199340"/>
    </source>
</evidence>
<keyword evidence="3" id="KW-0804">Transcription</keyword>
<proteinExistence type="predicted"/>
<dbReference type="Gene3D" id="3.30.450.40">
    <property type="match status" value="1"/>
</dbReference>
<accession>A0A1G8JYH6</accession>
<dbReference type="GO" id="GO:0045892">
    <property type="term" value="P:negative regulation of DNA-templated transcription"/>
    <property type="evidence" value="ECO:0007669"/>
    <property type="project" value="TreeGrafter"/>
</dbReference>
<dbReference type="Pfam" id="PF01614">
    <property type="entry name" value="IclR_C"/>
    <property type="match status" value="1"/>
</dbReference>
<dbReference type="InterPro" id="IPR050707">
    <property type="entry name" value="HTH_MetabolicPath_Reg"/>
</dbReference>
<feature type="domain" description="HTH iclR-type" evidence="4">
    <location>
        <begin position="1"/>
        <end position="63"/>
    </location>
</feature>
<keyword evidence="2 6" id="KW-0238">DNA-binding</keyword>
<dbReference type="PANTHER" id="PTHR30136">
    <property type="entry name" value="HELIX-TURN-HELIX TRANSCRIPTIONAL REGULATOR, ICLR FAMILY"/>
    <property type="match status" value="1"/>
</dbReference>
<dbReference type="InterPro" id="IPR036390">
    <property type="entry name" value="WH_DNA-bd_sf"/>
</dbReference>
<reference evidence="6 7" key="1">
    <citation type="submission" date="2016-10" db="EMBL/GenBank/DDBJ databases">
        <authorList>
            <person name="de Groot N.N."/>
        </authorList>
    </citation>
    <scope>NUCLEOTIDE SEQUENCE [LARGE SCALE GENOMIC DNA]</scope>
    <source>
        <strain evidence="6 7">DSM 28010</strain>
    </source>
</reference>
<dbReference type="Proteomes" id="UP000199340">
    <property type="component" value="Unassembled WGS sequence"/>
</dbReference>
<dbReference type="Pfam" id="PF09339">
    <property type="entry name" value="HTH_IclR"/>
    <property type="match status" value="1"/>
</dbReference>
<dbReference type="SUPFAM" id="SSF55781">
    <property type="entry name" value="GAF domain-like"/>
    <property type="match status" value="1"/>
</dbReference>
<dbReference type="InterPro" id="IPR005471">
    <property type="entry name" value="Tscrpt_reg_IclR_N"/>
</dbReference>
<protein>
    <submittedName>
        <fullName evidence="6">DNA-binding transcriptional regulator, IclR family</fullName>
    </submittedName>
</protein>
<dbReference type="GO" id="GO:0003677">
    <property type="term" value="F:DNA binding"/>
    <property type="evidence" value="ECO:0007669"/>
    <property type="project" value="UniProtKB-KW"/>
</dbReference>
<evidence type="ECO:0000259" key="4">
    <source>
        <dbReference type="PROSITE" id="PS51077"/>
    </source>
</evidence>
<evidence type="ECO:0000256" key="2">
    <source>
        <dbReference type="ARBA" id="ARBA00023125"/>
    </source>
</evidence>
<evidence type="ECO:0000256" key="1">
    <source>
        <dbReference type="ARBA" id="ARBA00023015"/>
    </source>
</evidence>
<dbReference type="PROSITE" id="PS51077">
    <property type="entry name" value="HTH_ICLR"/>
    <property type="match status" value="1"/>
</dbReference>
<evidence type="ECO:0000256" key="3">
    <source>
        <dbReference type="ARBA" id="ARBA00023163"/>
    </source>
</evidence>
<dbReference type="InterPro" id="IPR029016">
    <property type="entry name" value="GAF-like_dom_sf"/>
</dbReference>
<dbReference type="InterPro" id="IPR014757">
    <property type="entry name" value="Tscrpt_reg_IclR_C"/>
</dbReference>
<feature type="domain" description="IclR-ED" evidence="5">
    <location>
        <begin position="64"/>
        <end position="247"/>
    </location>
</feature>
<dbReference type="PROSITE" id="PS51078">
    <property type="entry name" value="ICLR_ED"/>
    <property type="match status" value="1"/>
</dbReference>
<evidence type="ECO:0000313" key="6">
    <source>
        <dbReference type="EMBL" id="SDI35610.1"/>
    </source>
</evidence>
<dbReference type="RefSeq" id="WP_090027695.1">
    <property type="nucleotide sequence ID" value="NZ_FNEB01000002.1"/>
</dbReference>
<dbReference type="Gene3D" id="1.10.10.10">
    <property type="entry name" value="Winged helix-like DNA-binding domain superfamily/Winged helix DNA-binding domain"/>
    <property type="match status" value="1"/>
</dbReference>
<dbReference type="InterPro" id="IPR036388">
    <property type="entry name" value="WH-like_DNA-bd_sf"/>
</dbReference>
<dbReference type="SUPFAM" id="SSF46785">
    <property type="entry name" value="Winged helix' DNA-binding domain"/>
    <property type="match status" value="1"/>
</dbReference>